<proteinExistence type="predicted"/>
<comment type="caution">
    <text evidence="1">The sequence shown here is derived from an EMBL/GenBank/DDBJ whole genome shotgun (WGS) entry which is preliminary data.</text>
</comment>
<dbReference type="InterPro" id="IPR025488">
    <property type="entry name" value="DUF4380"/>
</dbReference>
<evidence type="ECO:0000313" key="1">
    <source>
        <dbReference type="EMBL" id="RQN09438.1"/>
    </source>
</evidence>
<evidence type="ECO:0000313" key="2">
    <source>
        <dbReference type="Proteomes" id="UP000275225"/>
    </source>
</evidence>
<dbReference type="Pfam" id="PF14315">
    <property type="entry name" value="DUF4380"/>
    <property type="match status" value="1"/>
</dbReference>
<gene>
    <name evidence="1" type="ORF">EHW97_03570</name>
</gene>
<dbReference type="EMBL" id="RQJX01000003">
    <property type="protein sequence ID" value="RQN09438.1"/>
    <property type="molecule type" value="Genomic_DNA"/>
</dbReference>
<name>A0A3N6X707_9ACTN</name>
<dbReference type="OrthoDB" id="174931at2"/>
<sequence length="391" mass="41320">MVWLDNGILRLGFLPAAGGRLLSVVLRGQETLWRNSALLDAALHPVSGQRIEPHDGPMSAWSNYGGDKTWPAPQGWSGPGEWAGPPDPVLDSGPYRWETRRDPSGAAVITLTSADDPRSGLRIEREFTVSPGESAYRVRLVATNTGAEPVRWALWNVTQRAAGDPGGGGVWVGVDPADPRTVELAVGTGAPTYDLAGAGVIAVPHQDVVGKLGFPTASGWLAHAAGGSTTTQVVEVDPAGEYPDEGSRVEVWMEYPLDHPLPHLDDLQPSSRIVEVEVLGPLVDLAPGEATELTFRCATARGESPVRAVAEAGHWSAVTPHGTGGVTASFHAYVDGVLLLADDEQILGETRAGEPTELVVSRALLGRPVVVREHVTARNVPAGRLPQEEPA</sequence>
<dbReference type="Proteomes" id="UP000275225">
    <property type="component" value="Unassembled WGS sequence"/>
</dbReference>
<organism evidence="1 2">
    <name type="scientific">Aeromicrobium camelliae</name>
    <dbReference type="NCBI Taxonomy" id="1538144"/>
    <lineage>
        <taxon>Bacteria</taxon>
        <taxon>Bacillati</taxon>
        <taxon>Actinomycetota</taxon>
        <taxon>Actinomycetes</taxon>
        <taxon>Propionibacteriales</taxon>
        <taxon>Nocardioidaceae</taxon>
        <taxon>Aeromicrobium</taxon>
    </lineage>
</organism>
<reference evidence="1 2" key="1">
    <citation type="submission" date="2018-11" db="EMBL/GenBank/DDBJ databases">
        <authorList>
            <person name="Li F."/>
        </authorList>
    </citation>
    <scope>NUCLEOTIDE SEQUENCE [LARGE SCALE GENOMIC DNA]</scope>
    <source>
        <strain evidence="1 2">YS17T</strain>
    </source>
</reference>
<dbReference type="AlphaFoldDB" id="A0A3N6X707"/>
<protein>
    <submittedName>
        <fullName evidence="1">DUF4380 domain-containing protein</fullName>
    </submittedName>
</protein>
<keyword evidence="2" id="KW-1185">Reference proteome</keyword>
<accession>A0A3N6X707</accession>